<dbReference type="OrthoDB" id="999962at2759"/>
<feature type="transmembrane region" description="Helical" evidence="7">
    <location>
        <begin position="97"/>
        <end position="117"/>
    </location>
</feature>
<comment type="caution">
    <text evidence="8">The sequence shown here is derived from an EMBL/GenBank/DDBJ whole genome shotgun (WGS) entry which is preliminary data.</text>
</comment>
<protein>
    <recommendedName>
        <fullName evidence="10">UAA transporter</fullName>
    </recommendedName>
</protein>
<feature type="transmembrane region" description="Helical" evidence="7">
    <location>
        <begin position="33"/>
        <end position="52"/>
    </location>
</feature>
<feature type="transmembrane region" description="Helical" evidence="7">
    <location>
        <begin position="124"/>
        <end position="143"/>
    </location>
</feature>
<gene>
    <name evidence="8" type="ORF">B0A50_01771</name>
</gene>
<evidence type="ECO:0008006" key="10">
    <source>
        <dbReference type="Google" id="ProtNLM"/>
    </source>
</evidence>
<dbReference type="GO" id="GO:0005464">
    <property type="term" value="F:UDP-xylose transmembrane transporter activity"/>
    <property type="evidence" value="ECO:0007669"/>
    <property type="project" value="TreeGrafter"/>
</dbReference>
<evidence type="ECO:0000313" key="9">
    <source>
        <dbReference type="Proteomes" id="UP000308549"/>
    </source>
</evidence>
<evidence type="ECO:0000256" key="3">
    <source>
        <dbReference type="ARBA" id="ARBA00022597"/>
    </source>
</evidence>
<keyword evidence="4 7" id="KW-0812">Transmembrane</keyword>
<dbReference type="PANTHER" id="PTHR10778">
    <property type="entry name" value="SOLUTE CARRIER FAMILY 35 MEMBER B"/>
    <property type="match status" value="1"/>
</dbReference>
<accession>A0A4U0U8Q6</accession>
<dbReference type="Proteomes" id="UP000308549">
    <property type="component" value="Unassembled WGS sequence"/>
</dbReference>
<evidence type="ECO:0000256" key="1">
    <source>
        <dbReference type="ARBA" id="ARBA00004127"/>
    </source>
</evidence>
<dbReference type="GO" id="GO:0005462">
    <property type="term" value="F:UDP-N-acetylglucosamine transmembrane transporter activity"/>
    <property type="evidence" value="ECO:0007669"/>
    <property type="project" value="TreeGrafter"/>
</dbReference>
<evidence type="ECO:0000256" key="7">
    <source>
        <dbReference type="SAM" id="Phobius"/>
    </source>
</evidence>
<sequence>MAAIGPVGTVLLIFGGCCSNVFALEALIRSEPNSGLLITFFQFVFTAIAATPTQLSLDGKTLFKKPKVPLARWAYIALLFYSINMLNNWAFAFSISVPIHIILRSFGSVTTMLAGVIRGKKYTALQVLSVAVLTLGVVVSAWADSEGKVSHSSIDWLGQFLTQVFKGKSMTMETSTPTSEFTIGLSILLVAQLLSAYMGAYVEDTYSTYDASWTENLFYSHILSLPMFLPLSSSLRHDYAKLSKTAPLDLRQNGYSIKADISLSNVLLNRIVEAAYDYAETTPQGVLFLLVNAFTQLACISGVNLVSAKSSAVTVTIVLNIRKLVSFILSTIIFGHELSGRMILGSALVFGSGALYGWETSWRLPMKRRQEAKKASGK</sequence>
<feature type="transmembrane region" description="Helical" evidence="7">
    <location>
        <begin position="181"/>
        <end position="201"/>
    </location>
</feature>
<dbReference type="GO" id="GO:0000139">
    <property type="term" value="C:Golgi membrane"/>
    <property type="evidence" value="ECO:0007669"/>
    <property type="project" value="TreeGrafter"/>
</dbReference>
<dbReference type="NCBIfam" id="TIGR00803">
    <property type="entry name" value="nst"/>
    <property type="match status" value="1"/>
</dbReference>
<evidence type="ECO:0000313" key="8">
    <source>
        <dbReference type="EMBL" id="TKA31693.1"/>
    </source>
</evidence>
<dbReference type="AlphaFoldDB" id="A0A4U0U8Q6"/>
<organism evidence="8 9">
    <name type="scientific">Salinomyces thailandicus</name>
    <dbReference type="NCBI Taxonomy" id="706561"/>
    <lineage>
        <taxon>Eukaryota</taxon>
        <taxon>Fungi</taxon>
        <taxon>Dikarya</taxon>
        <taxon>Ascomycota</taxon>
        <taxon>Pezizomycotina</taxon>
        <taxon>Dothideomycetes</taxon>
        <taxon>Dothideomycetidae</taxon>
        <taxon>Mycosphaerellales</taxon>
        <taxon>Teratosphaeriaceae</taxon>
        <taxon>Salinomyces</taxon>
    </lineage>
</organism>
<feature type="transmembrane region" description="Helical" evidence="7">
    <location>
        <begin position="340"/>
        <end position="358"/>
    </location>
</feature>
<evidence type="ECO:0000256" key="6">
    <source>
        <dbReference type="ARBA" id="ARBA00023136"/>
    </source>
</evidence>
<evidence type="ECO:0000256" key="5">
    <source>
        <dbReference type="ARBA" id="ARBA00022989"/>
    </source>
</evidence>
<feature type="transmembrane region" description="Helical" evidence="7">
    <location>
        <begin position="286"/>
        <end position="306"/>
    </location>
</feature>
<evidence type="ECO:0000256" key="4">
    <source>
        <dbReference type="ARBA" id="ARBA00022692"/>
    </source>
</evidence>
<name>A0A4U0U8Q6_9PEZI</name>
<comment type="subcellular location">
    <subcellularLocation>
        <location evidence="1">Endomembrane system</location>
        <topology evidence="1">Multi-pass membrane protein</topology>
    </subcellularLocation>
</comment>
<feature type="transmembrane region" description="Helical" evidence="7">
    <location>
        <begin position="313"/>
        <end position="334"/>
    </location>
</feature>
<dbReference type="Pfam" id="PF08449">
    <property type="entry name" value="UAA"/>
    <property type="match status" value="1"/>
</dbReference>
<dbReference type="InterPro" id="IPR013657">
    <property type="entry name" value="SCL35B1-4/HUT1"/>
</dbReference>
<feature type="transmembrane region" description="Helical" evidence="7">
    <location>
        <begin position="73"/>
        <end position="91"/>
    </location>
</feature>
<keyword evidence="9" id="KW-1185">Reference proteome</keyword>
<reference evidence="8 9" key="1">
    <citation type="submission" date="2017-03" db="EMBL/GenBank/DDBJ databases">
        <title>Genomes of endolithic fungi from Antarctica.</title>
        <authorList>
            <person name="Coleine C."/>
            <person name="Masonjones S."/>
            <person name="Stajich J.E."/>
        </authorList>
    </citation>
    <scope>NUCLEOTIDE SEQUENCE [LARGE SCALE GENOMIC DNA]</scope>
    <source>
        <strain evidence="8 9">CCFEE 6315</strain>
    </source>
</reference>
<evidence type="ECO:0000256" key="2">
    <source>
        <dbReference type="ARBA" id="ARBA00022448"/>
    </source>
</evidence>
<keyword evidence="3" id="KW-0762">Sugar transport</keyword>
<keyword evidence="5 7" id="KW-1133">Transmembrane helix</keyword>
<dbReference type="GO" id="GO:0005789">
    <property type="term" value="C:endoplasmic reticulum membrane"/>
    <property type="evidence" value="ECO:0007669"/>
    <property type="project" value="TreeGrafter"/>
</dbReference>
<keyword evidence="6 7" id="KW-0472">Membrane</keyword>
<dbReference type="EMBL" id="NAJL01000007">
    <property type="protein sequence ID" value="TKA31693.1"/>
    <property type="molecule type" value="Genomic_DNA"/>
</dbReference>
<keyword evidence="2" id="KW-0813">Transport</keyword>
<dbReference type="PANTHER" id="PTHR10778:SF4">
    <property type="entry name" value="NUCLEOTIDE SUGAR TRANSPORTER SLC35B4"/>
    <property type="match status" value="1"/>
</dbReference>
<proteinExistence type="predicted"/>
<feature type="transmembrane region" description="Helical" evidence="7">
    <location>
        <begin position="213"/>
        <end position="231"/>
    </location>
</feature>